<dbReference type="CDD" id="cd14281">
    <property type="entry name" value="UBA2_Rad23_like"/>
    <property type="match status" value="1"/>
</dbReference>
<name>A0A1J4JQV8_9EUKA</name>
<organism evidence="4 5">
    <name type="scientific">Tritrichomonas foetus</name>
    <dbReference type="NCBI Taxonomy" id="1144522"/>
    <lineage>
        <taxon>Eukaryota</taxon>
        <taxon>Metamonada</taxon>
        <taxon>Parabasalia</taxon>
        <taxon>Tritrichomonadida</taxon>
        <taxon>Tritrichomonadidae</taxon>
        <taxon>Tritrichomonas</taxon>
    </lineage>
</organism>
<dbReference type="GO" id="GO:0043130">
    <property type="term" value="F:ubiquitin binding"/>
    <property type="evidence" value="ECO:0007669"/>
    <property type="project" value="TreeGrafter"/>
</dbReference>
<dbReference type="Pfam" id="PF00240">
    <property type="entry name" value="ubiquitin"/>
    <property type="match status" value="1"/>
</dbReference>
<comment type="caution">
    <text evidence="4">The sequence shown here is derived from an EMBL/GenBank/DDBJ whole genome shotgun (WGS) entry which is preliminary data.</text>
</comment>
<dbReference type="VEuPathDB" id="TrichDB:TRFO_31654"/>
<dbReference type="GeneID" id="94842754"/>
<dbReference type="GO" id="GO:0070628">
    <property type="term" value="F:proteasome binding"/>
    <property type="evidence" value="ECO:0007669"/>
    <property type="project" value="TreeGrafter"/>
</dbReference>
<evidence type="ECO:0000259" key="2">
    <source>
        <dbReference type="PROSITE" id="PS50030"/>
    </source>
</evidence>
<dbReference type="GO" id="GO:0005654">
    <property type="term" value="C:nucleoplasm"/>
    <property type="evidence" value="ECO:0007669"/>
    <property type="project" value="TreeGrafter"/>
</dbReference>
<evidence type="ECO:0008006" key="6">
    <source>
        <dbReference type="Google" id="ProtNLM"/>
    </source>
</evidence>
<dbReference type="InterPro" id="IPR029071">
    <property type="entry name" value="Ubiquitin-like_domsf"/>
</dbReference>
<dbReference type="PANTHER" id="PTHR10621:SF0">
    <property type="entry name" value="UV EXCISION REPAIR PROTEIN RAD23"/>
    <property type="match status" value="1"/>
</dbReference>
<dbReference type="SUPFAM" id="SSF46934">
    <property type="entry name" value="UBA-like"/>
    <property type="match status" value="1"/>
</dbReference>
<dbReference type="InterPro" id="IPR015940">
    <property type="entry name" value="UBA"/>
</dbReference>
<feature type="domain" description="Ubiquitin-like" evidence="3">
    <location>
        <begin position="1"/>
        <end position="69"/>
    </location>
</feature>
<protein>
    <recommendedName>
        <fullName evidence="6">UV excision repair protein RAD23</fullName>
    </recommendedName>
</protein>
<dbReference type="GO" id="GO:0005829">
    <property type="term" value="C:cytosol"/>
    <property type="evidence" value="ECO:0007669"/>
    <property type="project" value="TreeGrafter"/>
</dbReference>
<dbReference type="PROSITE" id="PS50053">
    <property type="entry name" value="UBIQUITIN_2"/>
    <property type="match status" value="1"/>
</dbReference>
<feature type="domain" description="UBA" evidence="2">
    <location>
        <begin position="231"/>
        <end position="272"/>
    </location>
</feature>
<dbReference type="GO" id="GO:0043161">
    <property type="term" value="P:proteasome-mediated ubiquitin-dependent protein catabolic process"/>
    <property type="evidence" value="ECO:0007669"/>
    <property type="project" value="TreeGrafter"/>
</dbReference>
<dbReference type="RefSeq" id="XP_068354641.1">
    <property type="nucleotide sequence ID" value="XM_068508050.1"/>
</dbReference>
<dbReference type="PANTHER" id="PTHR10621">
    <property type="entry name" value="UV EXCISION REPAIR PROTEIN RAD23"/>
    <property type="match status" value="1"/>
</dbReference>
<dbReference type="EMBL" id="MLAK01000908">
    <property type="protein sequence ID" value="OHT01505.1"/>
    <property type="molecule type" value="Genomic_DNA"/>
</dbReference>
<dbReference type="AlphaFoldDB" id="A0A1J4JQV8"/>
<dbReference type="Gene3D" id="3.10.20.90">
    <property type="entry name" value="Phosphatidylinositol 3-kinase Catalytic Subunit, Chain A, domain 1"/>
    <property type="match status" value="1"/>
</dbReference>
<evidence type="ECO:0000313" key="4">
    <source>
        <dbReference type="EMBL" id="OHT01505.1"/>
    </source>
</evidence>
<reference evidence="4" key="1">
    <citation type="submission" date="2016-10" db="EMBL/GenBank/DDBJ databases">
        <authorList>
            <person name="Benchimol M."/>
            <person name="Almeida L.G."/>
            <person name="Vasconcelos A.T."/>
            <person name="Perreira-Neves A."/>
            <person name="Rosa I.A."/>
            <person name="Tasca T."/>
            <person name="Bogo M.R."/>
            <person name="de Souza W."/>
        </authorList>
    </citation>
    <scope>NUCLEOTIDE SEQUENCE [LARGE SCALE GENOMIC DNA]</scope>
    <source>
        <strain evidence="4">K</strain>
    </source>
</reference>
<accession>A0A1J4JQV8</accession>
<proteinExistence type="predicted"/>
<feature type="region of interest" description="Disordered" evidence="1">
    <location>
        <begin position="76"/>
        <end position="113"/>
    </location>
</feature>
<evidence type="ECO:0000259" key="3">
    <source>
        <dbReference type="PROSITE" id="PS50053"/>
    </source>
</evidence>
<sequence>MKLIVQKVKESGIEIEVDPKATIEDARDILIKKHNFPQGQYTFIFKGQILKNPEPFSSLKEKSRLIVYIKEIKQQPAQQQTAQPNPQTQSQPTAQNPAQGSGPQANQQQNPQMNQQMNPQLNQQLHQRQQQMIEQTTNVVRSAFDLTMMSQVYNQQNNFWNHQSETAQVAQLLENPSNIDIALEFLQEHFSSTFHHINVYPHTILDIIGSPHNTHPVIIIPDDRAFVESLPNEQRSALKRLLNLGFDEETTIQTFKACDMNEEQTANCLASMGLK</sequence>
<dbReference type="Proteomes" id="UP000179807">
    <property type="component" value="Unassembled WGS sequence"/>
</dbReference>
<dbReference type="OrthoDB" id="10643010at2759"/>
<dbReference type="PROSITE" id="PS50030">
    <property type="entry name" value="UBA"/>
    <property type="match status" value="1"/>
</dbReference>
<dbReference type="Gene3D" id="1.10.8.10">
    <property type="entry name" value="DNA helicase RuvA subunit, C-terminal domain"/>
    <property type="match status" value="1"/>
</dbReference>
<keyword evidence="5" id="KW-1185">Reference proteome</keyword>
<gene>
    <name evidence="4" type="ORF">TRFO_31654</name>
</gene>
<dbReference type="GO" id="GO:0031593">
    <property type="term" value="F:polyubiquitin modification-dependent protein binding"/>
    <property type="evidence" value="ECO:0007669"/>
    <property type="project" value="TreeGrafter"/>
</dbReference>
<dbReference type="SUPFAM" id="SSF54236">
    <property type="entry name" value="Ubiquitin-like"/>
    <property type="match status" value="1"/>
</dbReference>
<dbReference type="InterPro" id="IPR000626">
    <property type="entry name" value="Ubiquitin-like_dom"/>
</dbReference>
<evidence type="ECO:0000256" key="1">
    <source>
        <dbReference type="SAM" id="MobiDB-lite"/>
    </source>
</evidence>
<dbReference type="InterPro" id="IPR009060">
    <property type="entry name" value="UBA-like_sf"/>
</dbReference>
<evidence type="ECO:0000313" key="5">
    <source>
        <dbReference type="Proteomes" id="UP000179807"/>
    </source>
</evidence>